<dbReference type="InterPro" id="IPR013783">
    <property type="entry name" value="Ig-like_fold"/>
</dbReference>
<dbReference type="Proteomes" id="UP000554235">
    <property type="component" value="Unassembled WGS sequence"/>
</dbReference>
<evidence type="ECO:0000313" key="1">
    <source>
        <dbReference type="EMBL" id="KAF4461188.1"/>
    </source>
</evidence>
<dbReference type="AlphaFoldDB" id="A0A8H4L4S2"/>
<dbReference type="GO" id="GO:0016829">
    <property type="term" value="F:lyase activity"/>
    <property type="evidence" value="ECO:0007669"/>
    <property type="project" value="UniProtKB-KW"/>
</dbReference>
<dbReference type="Gene3D" id="2.60.40.10">
    <property type="entry name" value="Immunoglobulins"/>
    <property type="match status" value="1"/>
</dbReference>
<organism evidence="1 2">
    <name type="scientific">Fusarium albosuccineum</name>
    <dbReference type="NCBI Taxonomy" id="1237068"/>
    <lineage>
        <taxon>Eukaryota</taxon>
        <taxon>Fungi</taxon>
        <taxon>Dikarya</taxon>
        <taxon>Ascomycota</taxon>
        <taxon>Pezizomycotina</taxon>
        <taxon>Sordariomycetes</taxon>
        <taxon>Hypocreomycetidae</taxon>
        <taxon>Hypocreales</taxon>
        <taxon>Nectriaceae</taxon>
        <taxon>Fusarium</taxon>
        <taxon>Fusarium decemcellulare species complex</taxon>
    </lineage>
</organism>
<proteinExistence type="predicted"/>
<dbReference type="GO" id="GO:0004252">
    <property type="term" value="F:serine-type endopeptidase activity"/>
    <property type="evidence" value="ECO:0007669"/>
    <property type="project" value="InterPro"/>
</dbReference>
<sequence length="408" mass="43876">MDPVPLQNDDNFSTLGVTVPCGSVGDNIISLSGSSYSTPIAVGIAANILDHAAGMQNEGKLTADQRQKLHTYEGMKAVFELMACHTDDYDYLAPWNLWCETSMPDVRIDSLALAVAWSSAASVSTRPPAYPRTRTLVSLHPSKVQALSDPDYNLWRINGSAPAPARFSANGLGFTLSTTEAGVKLSGGVNKPVYTKPLPSVGQRLIGTGITTKADGGSIKLTITGLPAGQHSISTWHNSWADLDKIPTVAVTIDGVSKIAGRPQSARERNMFDSAASFAFFESTGGTVKVVYKPTGGNIYLNGFEIDSESVGRQIRFPRPEHRSGNVPAKNGAVTASWLPTFDVDGGTFNVYLGTSPDKLNNVAKKLVNPKITFRGLSSGKTYYWRVDVYSSWDGIVHLGRTWSFRVA</sequence>
<keyword evidence="2" id="KW-1185">Reference proteome</keyword>
<reference evidence="1 2" key="1">
    <citation type="submission" date="2020-01" db="EMBL/GenBank/DDBJ databases">
        <title>Identification and distribution of gene clusters putatively required for synthesis of sphingolipid metabolism inhibitors in phylogenetically diverse species of the filamentous fungus Fusarium.</title>
        <authorList>
            <person name="Kim H.-S."/>
            <person name="Busman M."/>
            <person name="Brown D.W."/>
            <person name="Divon H."/>
            <person name="Uhlig S."/>
            <person name="Proctor R.H."/>
        </authorList>
    </citation>
    <scope>NUCLEOTIDE SEQUENCE [LARGE SCALE GENOMIC DNA]</scope>
    <source>
        <strain evidence="1 2">NRRL 20459</strain>
    </source>
</reference>
<dbReference type="InterPro" id="IPR036852">
    <property type="entry name" value="Peptidase_S8/S53_dom_sf"/>
</dbReference>
<keyword evidence="1" id="KW-0456">Lyase</keyword>
<name>A0A8H4L4S2_9HYPO</name>
<dbReference type="EMBL" id="JAADYS010001767">
    <property type="protein sequence ID" value="KAF4461188.1"/>
    <property type="molecule type" value="Genomic_DNA"/>
</dbReference>
<dbReference type="SUPFAM" id="SSF52743">
    <property type="entry name" value="Subtilisin-like"/>
    <property type="match status" value="1"/>
</dbReference>
<accession>A0A8H4L4S2</accession>
<dbReference type="GO" id="GO:0006508">
    <property type="term" value="P:proteolysis"/>
    <property type="evidence" value="ECO:0007669"/>
    <property type="project" value="InterPro"/>
</dbReference>
<comment type="caution">
    <text evidence="1">The sequence shown here is derived from an EMBL/GenBank/DDBJ whole genome shotgun (WGS) entry which is preliminary data.</text>
</comment>
<dbReference type="OrthoDB" id="302705at2759"/>
<gene>
    <name evidence="1" type="ORF">FALBO_12014</name>
</gene>
<protein>
    <submittedName>
        <fullName evidence="1">Pectate lyase</fullName>
    </submittedName>
</protein>
<evidence type="ECO:0000313" key="2">
    <source>
        <dbReference type="Proteomes" id="UP000554235"/>
    </source>
</evidence>